<dbReference type="AlphaFoldDB" id="A0A7S4EWP0"/>
<feature type="chain" id="PRO_5030604857" evidence="4">
    <location>
        <begin position="18"/>
        <end position="215"/>
    </location>
</feature>
<reference evidence="5" key="1">
    <citation type="submission" date="2021-01" db="EMBL/GenBank/DDBJ databases">
        <authorList>
            <person name="Corre E."/>
            <person name="Pelletier E."/>
            <person name="Niang G."/>
            <person name="Scheremetjew M."/>
            <person name="Finn R."/>
            <person name="Kale V."/>
            <person name="Holt S."/>
            <person name="Cochrane G."/>
            <person name="Meng A."/>
            <person name="Brown T."/>
            <person name="Cohen L."/>
        </authorList>
    </citation>
    <scope>NUCLEOTIDE SEQUENCE</scope>
    <source>
        <strain evidence="5">CCMP645</strain>
    </source>
</reference>
<name>A0A7S4EWP0_CHRCT</name>
<comment type="subcellular location">
    <subcellularLocation>
        <location evidence="1">Plastid</location>
        <location evidence="1">Chloroplast</location>
    </subcellularLocation>
</comment>
<gene>
    <name evidence="5" type="ORF">PCAR00345_LOCUS9960</name>
</gene>
<keyword evidence="4" id="KW-0732">Signal</keyword>
<dbReference type="Pfam" id="PF00504">
    <property type="entry name" value="Chloroa_b-bind"/>
    <property type="match status" value="1"/>
</dbReference>
<dbReference type="SUPFAM" id="SSF103511">
    <property type="entry name" value="Chlorophyll a-b binding protein"/>
    <property type="match status" value="1"/>
</dbReference>
<protein>
    <submittedName>
        <fullName evidence="5">Uncharacterized protein</fullName>
    </submittedName>
</protein>
<evidence type="ECO:0000256" key="3">
    <source>
        <dbReference type="ARBA" id="ARBA00022640"/>
    </source>
</evidence>
<evidence type="ECO:0000313" key="5">
    <source>
        <dbReference type="EMBL" id="CAE0757366.1"/>
    </source>
</evidence>
<dbReference type="InterPro" id="IPR022796">
    <property type="entry name" value="Chloroa_b-bind"/>
</dbReference>
<evidence type="ECO:0000256" key="2">
    <source>
        <dbReference type="ARBA" id="ARBA00022528"/>
    </source>
</evidence>
<accession>A0A7S4EWP0</accession>
<proteinExistence type="predicted"/>
<evidence type="ECO:0000256" key="1">
    <source>
        <dbReference type="ARBA" id="ARBA00004229"/>
    </source>
</evidence>
<dbReference type="GO" id="GO:0009507">
    <property type="term" value="C:chloroplast"/>
    <property type="evidence" value="ECO:0007669"/>
    <property type="project" value="UniProtKB-SubCell"/>
</dbReference>
<organism evidence="5">
    <name type="scientific">Chrysotila carterae</name>
    <name type="common">Marine alga</name>
    <name type="synonym">Syracosphaera carterae</name>
    <dbReference type="NCBI Taxonomy" id="13221"/>
    <lineage>
        <taxon>Eukaryota</taxon>
        <taxon>Haptista</taxon>
        <taxon>Haptophyta</taxon>
        <taxon>Prymnesiophyceae</taxon>
        <taxon>Isochrysidales</taxon>
        <taxon>Isochrysidaceae</taxon>
        <taxon>Chrysotila</taxon>
    </lineage>
</organism>
<evidence type="ECO:0000256" key="4">
    <source>
        <dbReference type="SAM" id="SignalP"/>
    </source>
</evidence>
<dbReference type="EMBL" id="HBIZ01016076">
    <property type="protein sequence ID" value="CAE0757366.1"/>
    <property type="molecule type" value="Transcribed_RNA"/>
</dbReference>
<sequence>MAVRTLLLCAAVGSAAALTAPVTRAVRPAVRRTTDVQAVVNFESAASQWNAEFPYLAKFGFGPSAKAERWNGRHAMFGWVVIVATGYAQSHGLIPSPDVPLSYSSWGGLAQMGFNEYITNERAVIMIAHTHFLAFSLAAAFGPKVLDSLTLANGESDEEPAGFMPAIQPGLTASAELLNGRMAMLGLVLLVLTSAFTGKEILDVVNIGLGGLLLK</sequence>
<dbReference type="Gene3D" id="1.10.3460.10">
    <property type="entry name" value="Chlorophyll a/b binding protein domain"/>
    <property type="match status" value="1"/>
</dbReference>
<keyword evidence="3" id="KW-0934">Plastid</keyword>
<feature type="signal peptide" evidence="4">
    <location>
        <begin position="1"/>
        <end position="17"/>
    </location>
</feature>
<keyword evidence="2" id="KW-0150">Chloroplast</keyword>